<name>A0A023GD68_AMBTT</name>
<protein>
    <submittedName>
        <fullName evidence="3">Putative secreted protein</fullName>
    </submittedName>
</protein>
<feature type="compositionally biased region" description="Basic and acidic residues" evidence="1">
    <location>
        <begin position="24"/>
        <end position="39"/>
    </location>
</feature>
<keyword evidence="2" id="KW-0732">Signal</keyword>
<accession>A0A023GD68</accession>
<dbReference type="AlphaFoldDB" id="A0A023GD68"/>
<sequence>MHLFIAIITSSTLVASLLTEQQGEDTKEPNSEPHCREAPPRLADNDLEDAHIMYVYNKTSGKCVNDFVKFTSENSAYFFFHQCVTECKTGQGAPYCAQRPEYVCDLPEGYDDSYYYDLVSGECIKYTACINPYGKEQTNDFFTKRGCEYECKGFTSQDVCGTKEKKRV</sequence>
<evidence type="ECO:0000256" key="1">
    <source>
        <dbReference type="SAM" id="MobiDB-lite"/>
    </source>
</evidence>
<evidence type="ECO:0000313" key="3">
    <source>
        <dbReference type="EMBL" id="JAC30650.1"/>
    </source>
</evidence>
<reference evidence="3" key="1">
    <citation type="submission" date="2014-03" db="EMBL/GenBank/DDBJ databases">
        <title>The sialotranscriptome of Amblyomma triste, Amblyomma parvum and Amblyomma cajennense ticks, uncovered by 454-based RNA-seq.</title>
        <authorList>
            <person name="Garcia G.R."/>
            <person name="Gardinassi L.G."/>
            <person name="Ribeiro J.M."/>
            <person name="Anatriello E."/>
            <person name="Ferreira B.R."/>
            <person name="Moreira H.N."/>
            <person name="Mafra C."/>
            <person name="Olegario M.M."/>
            <person name="Szabo P.J."/>
            <person name="Miranda-Santos I.K."/>
            <person name="Maruyama S.R."/>
        </authorList>
    </citation>
    <scope>NUCLEOTIDE SEQUENCE</scope>
    <source>
        <strain evidence="3">Mato Grasso do Sul</strain>
        <tissue evidence="3">Salivary glands</tissue>
    </source>
</reference>
<feature type="signal peptide" evidence="2">
    <location>
        <begin position="1"/>
        <end position="16"/>
    </location>
</feature>
<proteinExistence type="evidence at transcript level"/>
<evidence type="ECO:0000256" key="2">
    <source>
        <dbReference type="SAM" id="SignalP"/>
    </source>
</evidence>
<feature type="region of interest" description="Disordered" evidence="1">
    <location>
        <begin position="21"/>
        <end position="42"/>
    </location>
</feature>
<organism evidence="3">
    <name type="scientific">Amblyomma triste</name>
    <name type="common">Neotropical tick</name>
    <dbReference type="NCBI Taxonomy" id="251400"/>
    <lineage>
        <taxon>Eukaryota</taxon>
        <taxon>Metazoa</taxon>
        <taxon>Ecdysozoa</taxon>
        <taxon>Arthropoda</taxon>
        <taxon>Chelicerata</taxon>
        <taxon>Arachnida</taxon>
        <taxon>Acari</taxon>
        <taxon>Parasitiformes</taxon>
        <taxon>Ixodida</taxon>
        <taxon>Ixodoidea</taxon>
        <taxon>Ixodidae</taxon>
        <taxon>Amblyomminae</taxon>
        <taxon>Amblyomma</taxon>
    </lineage>
</organism>
<dbReference type="EMBL" id="GBBM01004768">
    <property type="protein sequence ID" value="JAC30650.1"/>
    <property type="molecule type" value="mRNA"/>
</dbReference>
<feature type="chain" id="PRO_5001518562" evidence="2">
    <location>
        <begin position="17"/>
        <end position="168"/>
    </location>
</feature>